<evidence type="ECO:0000313" key="2">
    <source>
        <dbReference type="Proteomes" id="UP000005777"/>
    </source>
</evidence>
<dbReference type="RefSeq" id="WP_006293314.1">
    <property type="nucleotide sequence ID" value="NZ_GG770225.1"/>
</dbReference>
<organism evidence="1 2">
    <name type="scientific">Scardovia inopinata F0304</name>
    <dbReference type="NCBI Taxonomy" id="641146"/>
    <lineage>
        <taxon>Bacteria</taxon>
        <taxon>Bacillati</taxon>
        <taxon>Actinomycetota</taxon>
        <taxon>Actinomycetes</taxon>
        <taxon>Bifidobacteriales</taxon>
        <taxon>Bifidobacteriaceae</taxon>
        <taxon>Scardovia</taxon>
    </lineage>
</organism>
<dbReference type="HOGENOM" id="CLU_044146_7_0_11"/>
<dbReference type="EMBL" id="ADCX01000004">
    <property type="protein sequence ID" value="EFG27298.1"/>
    <property type="molecule type" value="Genomic_DNA"/>
</dbReference>
<dbReference type="InterPro" id="IPR006379">
    <property type="entry name" value="HAD-SF_hydro_IIB"/>
</dbReference>
<dbReference type="NCBIfam" id="TIGR01484">
    <property type="entry name" value="HAD-SF-IIB"/>
    <property type="match status" value="1"/>
</dbReference>
<comment type="caution">
    <text evidence="1">The sequence shown here is derived from an EMBL/GenBank/DDBJ whole genome shotgun (WGS) entry which is preliminary data.</text>
</comment>
<reference evidence="1 2" key="1">
    <citation type="submission" date="2012-01" db="EMBL/GenBank/DDBJ databases">
        <title>The Genome Sequence of Scardovia inopinata F0304.</title>
        <authorList>
            <consortium name="The Broad Institute Genome Sequencing Platform"/>
            <person name="Earl A."/>
            <person name="Ward D."/>
            <person name="Feldgarden M."/>
            <person name="Gevers D."/>
            <person name="Izard J."/>
            <person name="Baranova O.V."/>
            <person name="Blanton J.M."/>
            <person name="Tanner A.C."/>
            <person name="Dewhirst F.E."/>
            <person name="Young S.K."/>
            <person name="Zeng Q."/>
            <person name="Gargeya S."/>
            <person name="Fitzgerald M."/>
            <person name="Haas B."/>
            <person name="Abouelleil A."/>
            <person name="Alvarado L."/>
            <person name="Arachchi H.M."/>
            <person name="Berlin A."/>
            <person name="Chapman S.B."/>
            <person name="Gearin G."/>
            <person name="Goldberg J."/>
            <person name="Griggs A."/>
            <person name="Gujja S."/>
            <person name="Hansen M."/>
            <person name="Heiman D."/>
            <person name="Howarth C."/>
            <person name="Larimer J."/>
            <person name="Lui A."/>
            <person name="MacDonald P.J."/>
            <person name="McCowen C."/>
            <person name="Montmayeur A."/>
            <person name="Murphy C."/>
            <person name="Neiman D."/>
            <person name="Pearson M."/>
            <person name="Priest M."/>
            <person name="Roberts A."/>
            <person name="Saif S."/>
            <person name="Shea T."/>
            <person name="Sisk P."/>
            <person name="Stolte C."/>
            <person name="Sykes S."/>
            <person name="Wortman J."/>
            <person name="Nusbaum C."/>
            <person name="Birren B."/>
        </authorList>
    </citation>
    <scope>NUCLEOTIDE SEQUENCE [LARGE SCALE GENOMIC DNA]</scope>
    <source>
        <strain evidence="1 2">F0304</strain>
    </source>
</reference>
<proteinExistence type="predicted"/>
<dbReference type="GO" id="GO:0005829">
    <property type="term" value="C:cytosol"/>
    <property type="evidence" value="ECO:0007669"/>
    <property type="project" value="TreeGrafter"/>
</dbReference>
<dbReference type="SFLD" id="SFLDG01140">
    <property type="entry name" value="C2.B:_Phosphomannomutase_and_P"/>
    <property type="match status" value="1"/>
</dbReference>
<dbReference type="Pfam" id="PF08282">
    <property type="entry name" value="Hydrolase_3"/>
    <property type="match status" value="1"/>
</dbReference>
<dbReference type="GO" id="GO:0016791">
    <property type="term" value="F:phosphatase activity"/>
    <property type="evidence" value="ECO:0007669"/>
    <property type="project" value="UniProtKB-ARBA"/>
</dbReference>
<dbReference type="eggNOG" id="COG0561">
    <property type="taxonomic scope" value="Bacteria"/>
</dbReference>
<sequence length="282" mass="31320">MEKDTTVKNQNTGEPVQTRINSLFFDIDGTLTSFQTNDVPQSTRNAIAYCRSKGIKVAIATGRSPHEFDGVRDTLHIDFDAVVCMTGQVVYDQQTIYHQEPLSRQSVDALLAYLTVNPDISVNFSEREYGYLNQMSSAVRHLYDHLGKTAPHVVYDDPFSRLKNHDLYQFSMFVTPEIEKEVVQAVPGVRSLRWHPDFADFIPADGGKDKGIAALLDAWGLDRRGCLVFGDGENDIDMLDFAGISVAMGNASDLVKAHADYVTSSVDQDGVMNALRHLGLVE</sequence>
<keyword evidence="1" id="KW-0378">Hydrolase</keyword>
<dbReference type="InterPro" id="IPR000150">
    <property type="entry name" value="Cof"/>
</dbReference>
<dbReference type="SFLD" id="SFLDG01144">
    <property type="entry name" value="C2.B.4:_PGP_Like"/>
    <property type="match status" value="1"/>
</dbReference>
<dbReference type="Gene3D" id="3.30.1240.10">
    <property type="match status" value="1"/>
</dbReference>
<keyword evidence="2" id="KW-1185">Reference proteome</keyword>
<dbReference type="PROSITE" id="PS01229">
    <property type="entry name" value="COF_2"/>
    <property type="match status" value="1"/>
</dbReference>
<dbReference type="PANTHER" id="PTHR10000:SF25">
    <property type="entry name" value="PHOSPHATASE YKRA-RELATED"/>
    <property type="match status" value="1"/>
</dbReference>
<dbReference type="InterPro" id="IPR036412">
    <property type="entry name" value="HAD-like_sf"/>
</dbReference>
<dbReference type="InterPro" id="IPR023214">
    <property type="entry name" value="HAD_sf"/>
</dbReference>
<dbReference type="PANTHER" id="PTHR10000">
    <property type="entry name" value="PHOSPHOSERINE PHOSPHATASE"/>
    <property type="match status" value="1"/>
</dbReference>
<name>W5IJU7_SCAIO</name>
<dbReference type="Gene3D" id="3.40.50.1000">
    <property type="entry name" value="HAD superfamily/HAD-like"/>
    <property type="match status" value="1"/>
</dbReference>
<dbReference type="SFLD" id="SFLDS00003">
    <property type="entry name" value="Haloacid_Dehalogenase"/>
    <property type="match status" value="1"/>
</dbReference>
<evidence type="ECO:0000313" key="1">
    <source>
        <dbReference type="EMBL" id="EFG27298.1"/>
    </source>
</evidence>
<protein>
    <submittedName>
        <fullName evidence="1">Cof-like hydrolase</fullName>
    </submittedName>
</protein>
<gene>
    <name evidence="1" type="ORF">HMPREF9020_00939</name>
</gene>
<dbReference type="Proteomes" id="UP000005777">
    <property type="component" value="Unassembled WGS sequence"/>
</dbReference>
<dbReference type="AlphaFoldDB" id="W5IJU7"/>
<accession>W5IJU7</accession>
<dbReference type="GO" id="GO:0000287">
    <property type="term" value="F:magnesium ion binding"/>
    <property type="evidence" value="ECO:0007669"/>
    <property type="project" value="TreeGrafter"/>
</dbReference>
<dbReference type="NCBIfam" id="TIGR00099">
    <property type="entry name" value="Cof-subfamily"/>
    <property type="match status" value="1"/>
</dbReference>
<dbReference type="SUPFAM" id="SSF56784">
    <property type="entry name" value="HAD-like"/>
    <property type="match status" value="1"/>
</dbReference>